<dbReference type="Pfam" id="PF00127">
    <property type="entry name" value="Copper-bind"/>
    <property type="match status" value="1"/>
</dbReference>
<evidence type="ECO:0000313" key="12">
    <source>
        <dbReference type="EMBL" id="PKR89625.1"/>
    </source>
</evidence>
<keyword evidence="5" id="KW-0574">Periplasm</keyword>
<evidence type="ECO:0000256" key="2">
    <source>
        <dbReference type="ARBA" id="ARBA00016984"/>
    </source>
</evidence>
<reference evidence="12 13" key="1">
    <citation type="submission" date="2017-12" db="EMBL/GenBank/DDBJ databases">
        <title>Anaerobic carbon monoxide metabolism by Pleomorphomonas carboxyditropha sp. nov., a new mesophilic hydrogenogenic carboxidotroph.</title>
        <authorList>
            <person name="Esquivel-Elizondo S."/>
            <person name="Krajmalnik-Brown R."/>
        </authorList>
    </citation>
    <scope>NUCLEOTIDE SEQUENCE [LARGE SCALE GENOMIC DNA]</scope>
    <source>
        <strain evidence="12 13">R5-392</strain>
    </source>
</reference>
<accession>A0A1I4VLF9</accession>
<comment type="subcellular location">
    <subcellularLocation>
        <location evidence="1">Periplasm</location>
    </subcellularLocation>
</comment>
<sequence length="142" mass="14526">MKTLLLAAAALAVAILPATAADVQVKMLNKGAKGMMVFEPDLVKVQPGDTVTFVATDPGHDAQSVPGMLPGGAQPFEGKIGKDLTVTFTQPGVYGVKCKPHYVMGMVAVVVVGDPAPNLEAAKAAKNPGKAGKLFTELLGSL</sequence>
<dbReference type="Proteomes" id="UP000233491">
    <property type="component" value="Unassembled WGS sequence"/>
</dbReference>
<name>A0A1I4VLF9_9HYPH</name>
<evidence type="ECO:0000256" key="5">
    <source>
        <dbReference type="ARBA" id="ARBA00022764"/>
    </source>
</evidence>
<feature type="binding site" evidence="9">
    <location>
        <position position="60"/>
    </location>
    <ligand>
        <name>Cu cation</name>
        <dbReference type="ChEBI" id="CHEBI:23378"/>
    </ligand>
</feature>
<dbReference type="GO" id="GO:0009055">
    <property type="term" value="F:electron transfer activity"/>
    <property type="evidence" value="ECO:0007669"/>
    <property type="project" value="InterPro"/>
</dbReference>
<evidence type="ECO:0000256" key="4">
    <source>
        <dbReference type="ARBA" id="ARBA00022723"/>
    </source>
</evidence>
<dbReference type="PROSITE" id="PS00196">
    <property type="entry name" value="COPPER_BLUE"/>
    <property type="match status" value="1"/>
</dbReference>
<dbReference type="SUPFAM" id="SSF49503">
    <property type="entry name" value="Cupredoxins"/>
    <property type="match status" value="1"/>
</dbReference>
<comment type="cofactor">
    <cofactor evidence="9">
        <name>Cu cation</name>
        <dbReference type="ChEBI" id="CHEBI:23378"/>
    </cofactor>
    <text evidence="9">Binds 1 copper ion per subunit.</text>
</comment>
<dbReference type="OrthoDB" id="7510199at2"/>
<evidence type="ECO:0000256" key="6">
    <source>
        <dbReference type="ARBA" id="ARBA00022982"/>
    </source>
</evidence>
<dbReference type="EMBL" id="PJNW01000005">
    <property type="protein sequence ID" value="PKR89625.1"/>
    <property type="molecule type" value="Genomic_DNA"/>
</dbReference>
<dbReference type="CDD" id="cd04218">
    <property type="entry name" value="Pseudoazurin"/>
    <property type="match status" value="1"/>
</dbReference>
<dbReference type="GO" id="GO:0042597">
    <property type="term" value="C:periplasmic space"/>
    <property type="evidence" value="ECO:0007669"/>
    <property type="project" value="UniProtKB-SubCell"/>
</dbReference>
<dbReference type="PRINTS" id="PR00156">
    <property type="entry name" value="COPPERBLUE"/>
</dbReference>
<evidence type="ECO:0000313" key="13">
    <source>
        <dbReference type="Proteomes" id="UP000233491"/>
    </source>
</evidence>
<dbReference type="RefSeq" id="WP_101288933.1">
    <property type="nucleotide sequence ID" value="NZ_FOUQ01000012.1"/>
</dbReference>
<keyword evidence="13" id="KW-1185">Reference proteome</keyword>
<keyword evidence="3" id="KW-0813">Transport</keyword>
<dbReference type="NCBIfam" id="TIGR02375">
    <property type="entry name" value="pseudoazurin"/>
    <property type="match status" value="1"/>
</dbReference>
<dbReference type="InterPro" id="IPR008972">
    <property type="entry name" value="Cupredoxin"/>
</dbReference>
<dbReference type="InterPro" id="IPR001235">
    <property type="entry name" value="Copper_blue_Plastocyanin"/>
</dbReference>
<protein>
    <recommendedName>
        <fullName evidence="2 8">Pseudoazurin</fullName>
    </recommendedName>
</protein>
<feature type="binding site" evidence="9">
    <location>
        <position position="106"/>
    </location>
    <ligand>
        <name>Cu cation</name>
        <dbReference type="ChEBI" id="CHEBI:23378"/>
    </ligand>
</feature>
<dbReference type="GO" id="GO:0005507">
    <property type="term" value="F:copper ion binding"/>
    <property type="evidence" value="ECO:0007669"/>
    <property type="project" value="UniProtKB-UniRule"/>
</dbReference>
<evidence type="ECO:0000256" key="8">
    <source>
        <dbReference type="NCBIfam" id="TIGR02375"/>
    </source>
</evidence>
<keyword evidence="10" id="KW-0732">Signal</keyword>
<feature type="signal peptide" evidence="10">
    <location>
        <begin position="1"/>
        <end position="20"/>
    </location>
</feature>
<keyword evidence="4 9" id="KW-0479">Metal-binding</keyword>
<feature type="binding site" evidence="9">
    <location>
        <position position="101"/>
    </location>
    <ligand>
        <name>Cu cation</name>
        <dbReference type="ChEBI" id="CHEBI:23378"/>
    </ligand>
</feature>
<proteinExistence type="predicted"/>
<evidence type="ECO:0000256" key="7">
    <source>
        <dbReference type="ARBA" id="ARBA00023008"/>
    </source>
</evidence>
<dbReference type="InterPro" id="IPR002386">
    <property type="entry name" value="Amicyanin/Pseudoazurin"/>
</dbReference>
<feature type="chain" id="PRO_5015065815" description="Pseudoazurin" evidence="10">
    <location>
        <begin position="21"/>
        <end position="142"/>
    </location>
</feature>
<evidence type="ECO:0000256" key="10">
    <source>
        <dbReference type="SAM" id="SignalP"/>
    </source>
</evidence>
<evidence type="ECO:0000259" key="11">
    <source>
        <dbReference type="Pfam" id="PF00127"/>
    </source>
</evidence>
<organism evidence="12 13">
    <name type="scientific">Pleomorphomonas diazotrophica</name>
    <dbReference type="NCBI Taxonomy" id="1166257"/>
    <lineage>
        <taxon>Bacteria</taxon>
        <taxon>Pseudomonadati</taxon>
        <taxon>Pseudomonadota</taxon>
        <taxon>Alphaproteobacteria</taxon>
        <taxon>Hyphomicrobiales</taxon>
        <taxon>Pleomorphomonadaceae</taxon>
        <taxon>Pleomorphomonas</taxon>
    </lineage>
</organism>
<comment type="caution">
    <text evidence="12">The sequence shown here is derived from an EMBL/GenBank/DDBJ whole genome shotgun (WGS) entry which is preliminary data.</text>
</comment>
<keyword evidence="7 9" id="KW-0186">Copper</keyword>
<keyword evidence="6" id="KW-0249">Electron transport</keyword>
<evidence type="ECO:0000256" key="3">
    <source>
        <dbReference type="ARBA" id="ARBA00022448"/>
    </source>
</evidence>
<evidence type="ECO:0000256" key="1">
    <source>
        <dbReference type="ARBA" id="ARBA00004418"/>
    </source>
</evidence>
<dbReference type="InterPro" id="IPR028871">
    <property type="entry name" value="BlueCu_1_BS"/>
</dbReference>
<dbReference type="Gene3D" id="2.60.40.420">
    <property type="entry name" value="Cupredoxins - blue copper proteins"/>
    <property type="match status" value="1"/>
</dbReference>
<gene>
    <name evidence="12" type="ORF">CXZ10_09700</name>
</gene>
<evidence type="ECO:0000256" key="9">
    <source>
        <dbReference type="PIRSR" id="PIRSR602386-1"/>
    </source>
</evidence>
<dbReference type="InterPro" id="IPR000923">
    <property type="entry name" value="BlueCu_1"/>
</dbReference>
<dbReference type="InterPro" id="IPR012745">
    <property type="entry name" value="Pseudoazurin"/>
</dbReference>
<dbReference type="PRINTS" id="PR00155">
    <property type="entry name" value="AMICYANIN"/>
</dbReference>
<feature type="binding site" evidence="9">
    <location>
        <position position="98"/>
    </location>
    <ligand>
        <name>Cu cation</name>
        <dbReference type="ChEBI" id="CHEBI:23378"/>
    </ligand>
</feature>
<dbReference type="AlphaFoldDB" id="A0A1I4VLF9"/>
<feature type="domain" description="Blue (type 1) copper" evidence="11">
    <location>
        <begin position="26"/>
        <end position="112"/>
    </location>
</feature>